<dbReference type="PANTHER" id="PTHR12053">
    <property type="entry name" value="PROTEASE FAMILY M28 PLASMA GLUTAMATE CARBOXYPEPTIDASE-RELATED"/>
    <property type="match status" value="1"/>
</dbReference>
<evidence type="ECO:0000256" key="15">
    <source>
        <dbReference type="ARBA" id="ARBA00023049"/>
    </source>
</evidence>
<evidence type="ECO:0000256" key="12">
    <source>
        <dbReference type="ARBA" id="ARBA00022824"/>
    </source>
</evidence>
<name>A0A290WYA1_9BURK</name>
<evidence type="ECO:0000256" key="3">
    <source>
        <dbReference type="ARBA" id="ARBA00004555"/>
    </source>
</evidence>
<comment type="subcellular location">
    <subcellularLocation>
        <location evidence="1">Endoplasmic reticulum</location>
    </subcellularLocation>
    <subcellularLocation>
        <location evidence="3">Golgi apparatus</location>
    </subcellularLocation>
    <subcellularLocation>
        <location evidence="2">Lysosome</location>
    </subcellularLocation>
    <subcellularLocation>
        <location evidence="4">Secreted</location>
    </subcellularLocation>
</comment>
<evidence type="ECO:0000256" key="10">
    <source>
        <dbReference type="ARBA" id="ARBA00022729"/>
    </source>
</evidence>
<keyword evidence="10 22" id="KW-0732">Signal</keyword>
<dbReference type="GO" id="GO:0006508">
    <property type="term" value="P:proteolysis"/>
    <property type="evidence" value="ECO:0007669"/>
    <property type="project" value="UniProtKB-KW"/>
</dbReference>
<gene>
    <name evidence="24" type="ORF">CNX70_16545</name>
</gene>
<evidence type="ECO:0000256" key="20">
    <source>
        <dbReference type="ARBA" id="ARBA00033328"/>
    </source>
</evidence>
<evidence type="ECO:0000256" key="16">
    <source>
        <dbReference type="ARBA" id="ARBA00023145"/>
    </source>
</evidence>
<feature type="domain" description="Peptidase M28" evidence="23">
    <location>
        <begin position="557"/>
        <end position="757"/>
    </location>
</feature>
<evidence type="ECO:0000256" key="11">
    <source>
        <dbReference type="ARBA" id="ARBA00022801"/>
    </source>
</evidence>
<keyword evidence="9" id="KW-0479">Metal-binding</keyword>
<dbReference type="Gene3D" id="3.50.30.30">
    <property type="match status" value="1"/>
</dbReference>
<evidence type="ECO:0000259" key="23">
    <source>
        <dbReference type="Pfam" id="PF04389"/>
    </source>
</evidence>
<dbReference type="PANTHER" id="PTHR12053:SF3">
    <property type="entry name" value="CARBOXYPEPTIDASE Q"/>
    <property type="match status" value="1"/>
</dbReference>
<dbReference type="Proteomes" id="UP000218437">
    <property type="component" value="Chromosome"/>
</dbReference>
<keyword evidence="16" id="KW-0865">Zymogen</keyword>
<organism evidence="24 25">
    <name type="scientific">Janthinobacterium svalbardensis</name>
    <dbReference type="NCBI Taxonomy" id="368607"/>
    <lineage>
        <taxon>Bacteria</taxon>
        <taxon>Pseudomonadati</taxon>
        <taxon>Pseudomonadota</taxon>
        <taxon>Betaproteobacteria</taxon>
        <taxon>Burkholderiales</taxon>
        <taxon>Oxalobacteraceae</taxon>
        <taxon>Janthinobacterium</taxon>
    </lineage>
</organism>
<evidence type="ECO:0000256" key="2">
    <source>
        <dbReference type="ARBA" id="ARBA00004371"/>
    </source>
</evidence>
<reference evidence="24 25" key="1">
    <citation type="submission" date="2017-09" db="EMBL/GenBank/DDBJ databases">
        <title>Complete genome sequence of Janthinobacterium svalbardensis PAMC 27463.</title>
        <authorList>
            <person name="Cho Y.-J."/>
            <person name="Cho A."/>
            <person name="Kim O.-S."/>
            <person name="Lee J.-I."/>
        </authorList>
    </citation>
    <scope>NUCLEOTIDE SEQUENCE [LARGE SCALE GENOMIC DNA]</scope>
    <source>
        <strain evidence="24 25">PAMC 27463</strain>
    </source>
</reference>
<dbReference type="GO" id="GO:0070573">
    <property type="term" value="F:metallodipeptidase activity"/>
    <property type="evidence" value="ECO:0007669"/>
    <property type="project" value="InterPro"/>
</dbReference>
<dbReference type="GO" id="GO:0005764">
    <property type="term" value="C:lysosome"/>
    <property type="evidence" value="ECO:0007669"/>
    <property type="project" value="UniProtKB-SubCell"/>
</dbReference>
<feature type="chain" id="PRO_5012425703" description="Carboxypeptidase Q" evidence="22">
    <location>
        <begin position="31"/>
        <end position="785"/>
    </location>
</feature>
<evidence type="ECO:0000256" key="22">
    <source>
        <dbReference type="SAM" id="SignalP"/>
    </source>
</evidence>
<evidence type="ECO:0000256" key="14">
    <source>
        <dbReference type="ARBA" id="ARBA00023034"/>
    </source>
</evidence>
<evidence type="ECO:0000256" key="19">
    <source>
        <dbReference type="ARBA" id="ARBA00025833"/>
    </source>
</evidence>
<keyword evidence="14" id="KW-0333">Golgi apparatus</keyword>
<keyword evidence="6" id="KW-0964">Secreted</keyword>
<evidence type="ECO:0000256" key="5">
    <source>
        <dbReference type="ARBA" id="ARBA00014116"/>
    </source>
</evidence>
<proteinExistence type="predicted"/>
<feature type="region of interest" description="Disordered" evidence="21">
    <location>
        <begin position="87"/>
        <end position="116"/>
    </location>
</feature>
<keyword evidence="25" id="KW-1185">Reference proteome</keyword>
<keyword evidence="8" id="KW-0645">Protease</keyword>
<keyword evidence="11" id="KW-0378">Hydrolase</keyword>
<keyword evidence="15" id="KW-0482">Metalloprotease</keyword>
<keyword evidence="17" id="KW-0325">Glycoprotein</keyword>
<evidence type="ECO:0000256" key="18">
    <source>
        <dbReference type="ARBA" id="ARBA00023228"/>
    </source>
</evidence>
<comment type="subunit">
    <text evidence="19">Homodimer. The monomeric form is inactive while the homodimer is active.</text>
</comment>
<evidence type="ECO:0000256" key="21">
    <source>
        <dbReference type="SAM" id="MobiDB-lite"/>
    </source>
</evidence>
<evidence type="ECO:0000256" key="9">
    <source>
        <dbReference type="ARBA" id="ARBA00022723"/>
    </source>
</evidence>
<sequence length="785" mass="84309">MTRITMQLFPPHLYATCVLAAATLPGALYAQVPALAGQWQFQTATGTTTANGVEVDLIDTGILDITEDQGSLRATISWLDERGQLTPPRTVHGIASPAGTVFRHGGKRVSTGRSGKEVSTDVTIRWTLQAKGNVLSGERLVETDENEPKPVTGTRLRERYVPPVMQAALPGTAASATARGPSTPAERARVVQMAQAAQHDPLALQQRDGAWLSAWIDAIPDLTFGASMPDDWLSTAPTPATREALRFQYLASVMAFQIDHPEQALQQGDRDLAGMQGVLRAYETLLRQDKLNRSAKLDAALAARQQDRLLAFLATLSGRDASIEATPSPSGDATARRIVALGTSEPRAMDWLDILSNRFGGRMAGSDAYTHAAQWARMQLRQWGVQAELEEAGDMPVGFNRGPWSGKMLAPQEQPLRMATPAYTAGTRGVQQGRAIMGPATLEEAQQRAAQFKGKWVLTSGESGGGGRDGKTIHKPGAITRLLMQAGALGTIQSGEEPLYAASAAPATWATLPTLPDIKLAAPHYADIRQRLARGEAVTLEFDIRNWFYPGPVTYHNVVARIPGSEKPEEVVLIGAHLDSYDGGTGAADNGGGVATMLEAMRLLAKSNARPRRSIMLVAFGAEEIGRKGSFAFAERHAGELKNIVMMLNRDGRPGAIDGIAIPTAWKSVFGRVELALQDIHPMFGFAASVNDVPRDASKAMNARAGSDDAVFSLHGVPTPKFTVLGDFDYARVHHTVLDTYDNVLPFSAAQQYSAIAIALTAYEVANAPEEISRKGYYRAASPAK</sequence>
<dbReference type="KEGG" id="jsv:CNX70_16545"/>
<keyword evidence="13" id="KW-0862">Zinc</keyword>
<keyword evidence="7" id="KW-0121">Carboxypeptidase</keyword>
<dbReference type="InterPro" id="IPR039866">
    <property type="entry name" value="CPQ"/>
</dbReference>
<feature type="signal peptide" evidence="22">
    <location>
        <begin position="1"/>
        <end position="30"/>
    </location>
</feature>
<evidence type="ECO:0000256" key="1">
    <source>
        <dbReference type="ARBA" id="ARBA00004240"/>
    </source>
</evidence>
<evidence type="ECO:0000256" key="8">
    <source>
        <dbReference type="ARBA" id="ARBA00022670"/>
    </source>
</evidence>
<evidence type="ECO:0000256" key="7">
    <source>
        <dbReference type="ARBA" id="ARBA00022645"/>
    </source>
</evidence>
<protein>
    <recommendedName>
        <fullName evidence="5">Carboxypeptidase Q</fullName>
    </recommendedName>
    <alternativeName>
        <fullName evidence="20">Plasma glutamate carboxypeptidase</fullName>
    </alternativeName>
</protein>
<evidence type="ECO:0000313" key="24">
    <source>
        <dbReference type="EMBL" id="ATD61596.1"/>
    </source>
</evidence>
<dbReference type="EMBL" id="CP023422">
    <property type="protein sequence ID" value="ATD61596.1"/>
    <property type="molecule type" value="Genomic_DNA"/>
</dbReference>
<dbReference type="GO" id="GO:0046872">
    <property type="term" value="F:metal ion binding"/>
    <property type="evidence" value="ECO:0007669"/>
    <property type="project" value="UniProtKB-KW"/>
</dbReference>
<dbReference type="Gene3D" id="3.40.630.10">
    <property type="entry name" value="Zn peptidases"/>
    <property type="match status" value="1"/>
</dbReference>
<evidence type="ECO:0000256" key="6">
    <source>
        <dbReference type="ARBA" id="ARBA00022525"/>
    </source>
</evidence>
<dbReference type="SUPFAM" id="SSF53187">
    <property type="entry name" value="Zn-dependent exopeptidases"/>
    <property type="match status" value="1"/>
</dbReference>
<evidence type="ECO:0000256" key="17">
    <source>
        <dbReference type="ARBA" id="ARBA00023180"/>
    </source>
</evidence>
<dbReference type="GO" id="GO:0005576">
    <property type="term" value="C:extracellular region"/>
    <property type="evidence" value="ECO:0007669"/>
    <property type="project" value="UniProtKB-SubCell"/>
</dbReference>
<dbReference type="Pfam" id="PF04389">
    <property type="entry name" value="Peptidase_M28"/>
    <property type="match status" value="1"/>
</dbReference>
<dbReference type="AlphaFoldDB" id="A0A290WYA1"/>
<evidence type="ECO:0000313" key="25">
    <source>
        <dbReference type="Proteomes" id="UP000218437"/>
    </source>
</evidence>
<evidence type="ECO:0000256" key="4">
    <source>
        <dbReference type="ARBA" id="ARBA00004613"/>
    </source>
</evidence>
<evidence type="ECO:0000256" key="13">
    <source>
        <dbReference type="ARBA" id="ARBA00022833"/>
    </source>
</evidence>
<dbReference type="GO" id="GO:0004180">
    <property type="term" value="F:carboxypeptidase activity"/>
    <property type="evidence" value="ECO:0007669"/>
    <property type="project" value="UniProtKB-KW"/>
</dbReference>
<accession>A0A290WYA1</accession>
<keyword evidence="12" id="KW-0256">Endoplasmic reticulum</keyword>
<keyword evidence="18" id="KW-0458">Lysosome</keyword>
<dbReference type="InterPro" id="IPR007484">
    <property type="entry name" value="Peptidase_M28"/>
</dbReference>